<dbReference type="GO" id="GO:0072318">
    <property type="term" value="P:clathrin coat disassembly"/>
    <property type="evidence" value="ECO:0007669"/>
    <property type="project" value="TreeGrafter"/>
</dbReference>
<dbReference type="FunFam" id="1.10.287.110:FF:000043">
    <property type="entry name" value="J-domain protein required for chloroplast accumulation response 1"/>
    <property type="match status" value="1"/>
</dbReference>
<dbReference type="GO" id="GO:0072583">
    <property type="term" value="P:clathrin-dependent endocytosis"/>
    <property type="evidence" value="ECO:0007669"/>
    <property type="project" value="TreeGrafter"/>
</dbReference>
<dbReference type="AlphaFoldDB" id="A0A835IJT4"/>
<dbReference type="PANTHER" id="PTHR23172">
    <property type="entry name" value="AUXILIN/CYCLIN G-ASSOCIATED KINASE-RELATED"/>
    <property type="match status" value="1"/>
</dbReference>
<dbReference type="GO" id="GO:0005737">
    <property type="term" value="C:cytoplasm"/>
    <property type="evidence" value="ECO:0007669"/>
    <property type="project" value="TreeGrafter"/>
</dbReference>
<proteinExistence type="predicted"/>
<dbReference type="OrthoDB" id="1717591at2759"/>
<sequence length="927" mass="102618">MESFSSRENVLLGYIPRRRTSLNSLKTSSSRNSNSEEVDFHDVFGGPPRRSSIQDLRRRRRSSSSPGEYTDSNEEETAMYSFRDPWSGLNEKPVFGEENLSRRKYPSDDFFDDIFRGDESSSSKDPFSSTPGSRISSPSRSRSLHSESFRASLLPPMLSLPVKMPREMDSPAFLAQSRSLRKSKETAPPGSPTSRFSAQVFQGQESLKNDSLSSYRQSSLSKGFSLSSEESAQASKSQSEDQCKVDSNSPQVTYNSNQFHFSIYKWASKGVPANVLQPLREVNKLSPTENSKTGNRVFEYAASVSVSVELLSGNDNMLAENESLQGIQENHDDNLVLNAKTDLRDSSEIGEEVIPVKPETRSRTNLQNIFKKVQGNLLPQISGKEIKSGSGASGVEKGSLGGAKKRMPASKKEESKLEEPLYCLLNDTRPGWGDSEKRMPISKKEEPEPEEPLYSLLKDIKHASCVSGADIGSFGGSEEKIPVLKKEATKDEEPLYCLIKDIKPVSGTSGADHGSVGGTEKVVPNSRSQVSECGEPLYCLLKETNHDSGTETRMSSAEKISAKPEEPLYCLLKDDSKRHANGKAADKARTRKGIVNSTQTSAGDEVGKKVEKETGKQNISNLAKATTSISQHSPVNSVEKLGSKEFKGKVKEFEKIINQEAPSKPLDKVETHDQDCSITDIGAARVEDQASVCAAKDDQKNRTVTDAPFRVDQSLKRSAKRQPVIKTVDDVINFSLGRNGNPPSCSDVENFEVNLKESHYEDLNCTVKELSQDQNKVPQAAQNQEELQVLQAVECFLHRDASTSCQFDRLLIHSMQASDAKIRKWSNGKEGNIRSLLSTLQYVLWPESGWKPVPLVEIIEGNSVRRAYQKALLCLHPDKLQQKGAAPHQKYIAEKVFDILQNRCLAATIRILSCFSPFLFRTMAPES</sequence>
<gene>
    <name evidence="2" type="ORF">IFM89_011005</name>
</gene>
<name>A0A835IJT4_9MAGN</name>
<feature type="region of interest" description="Disordered" evidence="1">
    <location>
        <begin position="21"/>
        <end position="150"/>
    </location>
</feature>
<keyword evidence="3" id="KW-1185">Reference proteome</keyword>
<dbReference type="GO" id="GO:0030276">
    <property type="term" value="F:clathrin binding"/>
    <property type="evidence" value="ECO:0007669"/>
    <property type="project" value="TreeGrafter"/>
</dbReference>
<dbReference type="SUPFAM" id="SSF46565">
    <property type="entry name" value="Chaperone J-domain"/>
    <property type="match status" value="1"/>
</dbReference>
<evidence type="ECO:0000313" key="3">
    <source>
        <dbReference type="Proteomes" id="UP000631114"/>
    </source>
</evidence>
<feature type="compositionally biased region" description="Low complexity" evidence="1">
    <location>
        <begin position="21"/>
        <end position="35"/>
    </location>
</feature>
<reference evidence="2 3" key="1">
    <citation type="submission" date="2020-10" db="EMBL/GenBank/DDBJ databases">
        <title>The Coptis chinensis genome and diversification of protoberbering-type alkaloids.</title>
        <authorList>
            <person name="Wang B."/>
            <person name="Shu S."/>
            <person name="Song C."/>
            <person name="Liu Y."/>
        </authorList>
    </citation>
    <scope>NUCLEOTIDE SEQUENCE [LARGE SCALE GENOMIC DNA]</scope>
    <source>
        <strain evidence="2">HL-2020</strain>
        <tissue evidence="2">Leaf</tissue>
    </source>
</reference>
<comment type="caution">
    <text evidence="2">The sequence shown here is derived from an EMBL/GenBank/DDBJ whole genome shotgun (WGS) entry which is preliminary data.</text>
</comment>
<feature type="compositionally biased region" description="Low complexity" evidence="1">
    <location>
        <begin position="123"/>
        <end position="141"/>
    </location>
</feature>
<evidence type="ECO:0000313" key="2">
    <source>
        <dbReference type="EMBL" id="KAF9620270.1"/>
    </source>
</evidence>
<evidence type="ECO:0000256" key="1">
    <source>
        <dbReference type="SAM" id="MobiDB-lite"/>
    </source>
</evidence>
<dbReference type="PANTHER" id="PTHR23172:SF64">
    <property type="entry name" value="J DOMAIN-CONTAINING PROTEIN REQUIRED FOR CHLOROPLAST ACCUMULATION RESPONSE 1"/>
    <property type="match status" value="1"/>
</dbReference>
<dbReference type="InterPro" id="IPR036869">
    <property type="entry name" value="J_dom_sf"/>
</dbReference>
<organism evidence="2 3">
    <name type="scientific">Coptis chinensis</name>
    <dbReference type="NCBI Taxonomy" id="261450"/>
    <lineage>
        <taxon>Eukaryota</taxon>
        <taxon>Viridiplantae</taxon>
        <taxon>Streptophyta</taxon>
        <taxon>Embryophyta</taxon>
        <taxon>Tracheophyta</taxon>
        <taxon>Spermatophyta</taxon>
        <taxon>Magnoliopsida</taxon>
        <taxon>Ranunculales</taxon>
        <taxon>Ranunculaceae</taxon>
        <taxon>Coptidoideae</taxon>
        <taxon>Coptis</taxon>
    </lineage>
</organism>
<dbReference type="GO" id="GO:0031982">
    <property type="term" value="C:vesicle"/>
    <property type="evidence" value="ECO:0007669"/>
    <property type="project" value="TreeGrafter"/>
</dbReference>
<feature type="compositionally biased region" description="Low complexity" evidence="1">
    <location>
        <begin position="226"/>
        <end position="237"/>
    </location>
</feature>
<evidence type="ECO:0008006" key="4">
    <source>
        <dbReference type="Google" id="ProtNLM"/>
    </source>
</evidence>
<feature type="region of interest" description="Disordered" evidence="1">
    <location>
        <begin position="384"/>
        <end position="413"/>
    </location>
</feature>
<accession>A0A835IJT4</accession>
<protein>
    <recommendedName>
        <fullName evidence="4">J domain-containing protein required for chloroplast accumulation response 1</fullName>
    </recommendedName>
</protein>
<dbReference type="Proteomes" id="UP000631114">
    <property type="component" value="Unassembled WGS sequence"/>
</dbReference>
<dbReference type="EMBL" id="JADFTS010000002">
    <property type="protein sequence ID" value="KAF9620270.1"/>
    <property type="molecule type" value="Genomic_DNA"/>
</dbReference>
<feature type="region of interest" description="Disordered" evidence="1">
    <location>
        <begin position="226"/>
        <end position="250"/>
    </location>
</feature>
<dbReference type="Gene3D" id="1.10.287.110">
    <property type="entry name" value="DnaJ domain"/>
    <property type="match status" value="1"/>
</dbReference>
<feature type="region of interest" description="Disordered" evidence="1">
    <location>
        <begin position="176"/>
        <end position="196"/>
    </location>
</feature>
<feature type="compositionally biased region" description="Basic and acidic residues" evidence="1">
    <location>
        <begin position="99"/>
        <end position="122"/>
    </location>
</feature>